<dbReference type="GO" id="GO:0004674">
    <property type="term" value="F:protein serine/threonine kinase activity"/>
    <property type="evidence" value="ECO:0007669"/>
    <property type="project" value="UniProtKB-KW"/>
</dbReference>
<dbReference type="GO" id="GO:0005524">
    <property type="term" value="F:ATP binding"/>
    <property type="evidence" value="ECO:0007669"/>
    <property type="project" value="UniProtKB-UniRule"/>
</dbReference>
<dbReference type="InterPro" id="IPR001245">
    <property type="entry name" value="Ser-Thr/Tyr_kinase_cat_dom"/>
</dbReference>
<evidence type="ECO:0000256" key="3">
    <source>
        <dbReference type="ARBA" id="ARBA00022840"/>
    </source>
</evidence>
<dbReference type="PROSITE" id="PS00108">
    <property type="entry name" value="PROTEIN_KINASE_ST"/>
    <property type="match status" value="1"/>
</dbReference>
<dbReference type="InterPro" id="IPR008271">
    <property type="entry name" value="Ser/Thr_kinase_AS"/>
</dbReference>
<dbReference type="InterPro" id="IPR026906">
    <property type="entry name" value="LRR_5"/>
</dbReference>
<protein>
    <recommendedName>
        <fullName evidence="6">Protein kinase domain-containing protein</fullName>
    </recommendedName>
</protein>
<feature type="binding site" evidence="4">
    <location>
        <position position="444"/>
    </location>
    <ligand>
        <name>ATP</name>
        <dbReference type="ChEBI" id="CHEBI:30616"/>
    </ligand>
</feature>
<organism evidence="7 8">
    <name type="scientific">Tritrichomonas foetus</name>
    <dbReference type="NCBI Taxonomy" id="1144522"/>
    <lineage>
        <taxon>Eukaryota</taxon>
        <taxon>Metamonada</taxon>
        <taxon>Parabasalia</taxon>
        <taxon>Tritrichomonadida</taxon>
        <taxon>Tritrichomonadidae</taxon>
        <taxon>Tritrichomonas</taxon>
    </lineage>
</organism>
<dbReference type="AlphaFoldDB" id="A0A1J4KFF5"/>
<dbReference type="GeneID" id="94837553"/>
<dbReference type="Pfam" id="PF00069">
    <property type="entry name" value="Pkinase"/>
    <property type="match status" value="1"/>
</dbReference>
<feature type="domain" description="Protein kinase" evidence="6">
    <location>
        <begin position="415"/>
        <end position="694"/>
    </location>
</feature>
<proteinExistence type="predicted"/>
<dbReference type="PROSITE" id="PS50011">
    <property type="entry name" value="PROTEIN_KINASE_DOM"/>
    <property type="match status" value="1"/>
</dbReference>
<dbReference type="PANTHER" id="PTHR23257">
    <property type="entry name" value="SERINE-THREONINE PROTEIN KINASE"/>
    <property type="match status" value="1"/>
</dbReference>
<keyword evidence="8" id="KW-1185">Reference proteome</keyword>
<evidence type="ECO:0000256" key="5">
    <source>
        <dbReference type="SAM" id="MobiDB-lite"/>
    </source>
</evidence>
<dbReference type="SUPFAM" id="SSF52058">
    <property type="entry name" value="L domain-like"/>
    <property type="match status" value="1"/>
</dbReference>
<dbReference type="PRINTS" id="PR00109">
    <property type="entry name" value="TYRKINASE"/>
</dbReference>
<reference evidence="7" key="1">
    <citation type="submission" date="2016-10" db="EMBL/GenBank/DDBJ databases">
        <authorList>
            <person name="Benchimol M."/>
            <person name="Almeida L.G."/>
            <person name="Vasconcelos A.T."/>
            <person name="Perreira-Neves A."/>
            <person name="Rosa I.A."/>
            <person name="Tasca T."/>
            <person name="Bogo M.R."/>
            <person name="de Souza W."/>
        </authorList>
    </citation>
    <scope>NUCLEOTIDE SEQUENCE [LARGE SCALE GENOMIC DNA]</scope>
    <source>
        <strain evidence="7">K</strain>
    </source>
</reference>
<keyword evidence="1" id="KW-0418">Kinase</keyword>
<dbReference type="VEuPathDB" id="TrichDB:TRFO_22911"/>
<dbReference type="SUPFAM" id="SSF56112">
    <property type="entry name" value="Protein kinase-like (PK-like)"/>
    <property type="match status" value="1"/>
</dbReference>
<sequence length="711" mass="81785">MTSYVQKDGIKYTCYQKSMTACATEVLVSSNVIAISREVSLIHNNEKLTFIVTEIGFIEPVKGVDELIISNSIQKIKAYGLQCSSIKSLKFESDSTIEMLCDYSLYNCRNLHHLTLPKSLQVIGSYAFYDSSVKTINFENNSLFNKIKSYAFYDCRNLECITFPNTFKSIDSYAFYNSSIKTIKFEKSSTFESIHRYAFYQCNNLHHITFPSSLKIIGDYAFYNSSINTLEFEDNSSLQQIHQYTFYDCRNLERISISSEILHVFHNQPEKIKRKIVVRNAAHQSPINANMLTIPPHTDPNIDQQINMAMQNLQDSIKQMNQNLNPGFDQTMNDLYQPIGDSMQGLSQFLSKQGAYISVNVHGSPSMENTVTSSNTSQPESHNNQHGIYQQIENKKESNQKNVKVGDFICDLNTFIVKDTIGEGSYGRVLKIEHKISKQLYACKVTKNKLESEKEQQQYYNEIEILMGAVYPSILNLVGINMCDFDGNSFPVIITEYFENGSLDITLKQERKGLSPKLWNTTKRYINIIGIALGMRFLHSKGIVHRDLKSDNVLLDENYYPRICDFGLSRISSNSYNMSLMSTNVGTPMFMAPEIINGQKYDFKVDVYSFSFMVYELLSLSEPIIEGESMFIVWKKILDGQRPRLEHLPFTETQKQFLNQLWNSDPSLRPTFDEIVKFLLHSSNSDQLLNESFFCEEYDNDEVEEYLNLFI</sequence>
<dbReference type="RefSeq" id="XP_068361636.1">
    <property type="nucleotide sequence ID" value="XM_068502849.1"/>
</dbReference>
<dbReference type="InterPro" id="IPR032675">
    <property type="entry name" value="LRR_dom_sf"/>
</dbReference>
<dbReference type="PROSITE" id="PS00107">
    <property type="entry name" value="PROTEIN_KINASE_ATP"/>
    <property type="match status" value="1"/>
</dbReference>
<keyword evidence="1" id="KW-0808">Transferase</keyword>
<comment type="caution">
    <text evidence="7">The sequence shown here is derived from an EMBL/GenBank/DDBJ whole genome shotgun (WGS) entry which is preliminary data.</text>
</comment>
<dbReference type="Pfam" id="PF13306">
    <property type="entry name" value="LRR_5"/>
    <property type="match status" value="2"/>
</dbReference>
<dbReference type="Gene3D" id="1.10.510.10">
    <property type="entry name" value="Transferase(Phosphotransferase) domain 1"/>
    <property type="match status" value="1"/>
</dbReference>
<evidence type="ECO:0000256" key="2">
    <source>
        <dbReference type="ARBA" id="ARBA00022741"/>
    </source>
</evidence>
<gene>
    <name evidence="7" type="ORF">TRFO_22911</name>
</gene>
<evidence type="ECO:0000259" key="6">
    <source>
        <dbReference type="PROSITE" id="PS50011"/>
    </source>
</evidence>
<dbReference type="InterPro" id="IPR011009">
    <property type="entry name" value="Kinase-like_dom_sf"/>
</dbReference>
<name>A0A1J4KFF5_9EUKA</name>
<evidence type="ECO:0000313" key="8">
    <source>
        <dbReference type="Proteomes" id="UP000179807"/>
    </source>
</evidence>
<keyword evidence="1" id="KW-0723">Serine/threonine-protein kinase</keyword>
<keyword evidence="2 4" id="KW-0547">Nucleotide-binding</keyword>
<dbReference type="InterPro" id="IPR050167">
    <property type="entry name" value="Ser_Thr_protein_kinase"/>
</dbReference>
<dbReference type="InterPro" id="IPR000719">
    <property type="entry name" value="Prot_kinase_dom"/>
</dbReference>
<dbReference type="Gene3D" id="3.80.10.10">
    <property type="entry name" value="Ribonuclease Inhibitor"/>
    <property type="match status" value="2"/>
</dbReference>
<dbReference type="Proteomes" id="UP000179807">
    <property type="component" value="Unassembled WGS sequence"/>
</dbReference>
<evidence type="ECO:0000256" key="4">
    <source>
        <dbReference type="PROSITE-ProRule" id="PRU10141"/>
    </source>
</evidence>
<accession>A0A1J4KFF5</accession>
<evidence type="ECO:0000313" key="7">
    <source>
        <dbReference type="EMBL" id="OHT08500.1"/>
    </source>
</evidence>
<evidence type="ECO:0000256" key="1">
    <source>
        <dbReference type="ARBA" id="ARBA00022527"/>
    </source>
</evidence>
<feature type="region of interest" description="Disordered" evidence="5">
    <location>
        <begin position="366"/>
        <end position="385"/>
    </location>
</feature>
<dbReference type="SMART" id="SM00220">
    <property type="entry name" value="S_TKc"/>
    <property type="match status" value="1"/>
</dbReference>
<dbReference type="EMBL" id="MLAK01000665">
    <property type="protein sequence ID" value="OHT08500.1"/>
    <property type="molecule type" value="Genomic_DNA"/>
</dbReference>
<keyword evidence="3 4" id="KW-0067">ATP-binding</keyword>
<dbReference type="InterPro" id="IPR017441">
    <property type="entry name" value="Protein_kinase_ATP_BS"/>
</dbReference>